<dbReference type="InterPro" id="IPR027370">
    <property type="entry name" value="Znf-RING_euk"/>
</dbReference>
<dbReference type="InterPro" id="IPR013320">
    <property type="entry name" value="ConA-like_dom_sf"/>
</dbReference>
<evidence type="ECO:0000313" key="8">
    <source>
        <dbReference type="Ensembl" id="ENSGWIP00000032790.1"/>
    </source>
</evidence>
<evidence type="ECO:0000259" key="6">
    <source>
        <dbReference type="PROSITE" id="PS50089"/>
    </source>
</evidence>
<dbReference type="GO" id="GO:0008270">
    <property type="term" value="F:zinc ion binding"/>
    <property type="evidence" value="ECO:0007669"/>
    <property type="project" value="UniProtKB-KW"/>
</dbReference>
<evidence type="ECO:0000256" key="1">
    <source>
        <dbReference type="ARBA" id="ARBA00022723"/>
    </source>
</evidence>
<dbReference type="Pfam" id="PF13765">
    <property type="entry name" value="PRY"/>
    <property type="match status" value="1"/>
</dbReference>
<dbReference type="SMART" id="SM00589">
    <property type="entry name" value="PRY"/>
    <property type="match status" value="1"/>
</dbReference>
<dbReference type="SMART" id="SM00184">
    <property type="entry name" value="RING"/>
    <property type="match status" value="1"/>
</dbReference>
<dbReference type="Pfam" id="PF13445">
    <property type="entry name" value="zf-RING_UBOX"/>
    <property type="match status" value="1"/>
</dbReference>
<feature type="coiled-coil region" evidence="5">
    <location>
        <begin position="114"/>
        <end position="141"/>
    </location>
</feature>
<keyword evidence="9" id="KW-1185">Reference proteome</keyword>
<reference evidence="8" key="2">
    <citation type="submission" date="2025-08" db="UniProtKB">
        <authorList>
            <consortium name="Ensembl"/>
        </authorList>
    </citation>
    <scope>IDENTIFICATION</scope>
</reference>
<keyword evidence="1" id="KW-0479">Metal-binding</keyword>
<dbReference type="Ensembl" id="ENSGWIT00000035683.1">
    <property type="protein sequence ID" value="ENSGWIP00000032790.1"/>
    <property type="gene ID" value="ENSGWIG00000016864.1"/>
</dbReference>
<dbReference type="InterPro" id="IPR043136">
    <property type="entry name" value="B30.2/SPRY_sf"/>
</dbReference>
<dbReference type="InterPro" id="IPR017907">
    <property type="entry name" value="Znf_RING_CS"/>
</dbReference>
<dbReference type="InterPro" id="IPR013083">
    <property type="entry name" value="Znf_RING/FYVE/PHD"/>
</dbReference>
<accession>A0A8C5GNU5</accession>
<dbReference type="SUPFAM" id="SSF49899">
    <property type="entry name" value="Concanavalin A-like lectins/glucanases"/>
    <property type="match status" value="1"/>
</dbReference>
<dbReference type="GO" id="GO:0005737">
    <property type="term" value="C:cytoplasm"/>
    <property type="evidence" value="ECO:0007669"/>
    <property type="project" value="UniProtKB-ARBA"/>
</dbReference>
<dbReference type="PANTHER" id="PTHR25465">
    <property type="entry name" value="B-BOX DOMAIN CONTAINING"/>
    <property type="match status" value="1"/>
</dbReference>
<proteinExistence type="predicted"/>
<feature type="domain" description="B30.2/SPRY" evidence="7">
    <location>
        <begin position="264"/>
        <end position="458"/>
    </location>
</feature>
<evidence type="ECO:0000256" key="4">
    <source>
        <dbReference type="PROSITE-ProRule" id="PRU00175"/>
    </source>
</evidence>
<dbReference type="PANTHER" id="PTHR25465:SF31">
    <property type="entry name" value="RING-TYPE DOMAIN-CONTAINING PROTEIN"/>
    <property type="match status" value="1"/>
</dbReference>
<reference evidence="8" key="3">
    <citation type="submission" date="2025-09" db="UniProtKB">
        <authorList>
            <consortium name="Ensembl"/>
        </authorList>
    </citation>
    <scope>IDENTIFICATION</scope>
</reference>
<dbReference type="InterPro" id="IPR003879">
    <property type="entry name" value="Butyrophylin_SPRY"/>
</dbReference>
<name>A0A8C5GNU5_GOUWI</name>
<dbReference type="Gene3D" id="3.30.40.10">
    <property type="entry name" value="Zinc/RING finger domain, C3HC4 (zinc finger)"/>
    <property type="match status" value="1"/>
</dbReference>
<dbReference type="InterPro" id="IPR006574">
    <property type="entry name" value="PRY"/>
</dbReference>
<evidence type="ECO:0000313" key="9">
    <source>
        <dbReference type="Proteomes" id="UP000694680"/>
    </source>
</evidence>
<dbReference type="Proteomes" id="UP000694680">
    <property type="component" value="Chromosome 5"/>
</dbReference>
<keyword evidence="5" id="KW-0175">Coiled coil</keyword>
<dbReference type="InterPro" id="IPR001841">
    <property type="entry name" value="Znf_RING"/>
</dbReference>
<protein>
    <submittedName>
        <fullName evidence="8">Tripartite motif containing 107</fullName>
    </submittedName>
</protein>
<sequence length="458" mass="52329">DLGQGNKNCFDAALASELTCPICLQLFNEPVSLPCGHVFCFDCIQTMGEGLDQHSCPECHAEYSATESLVKSIKMCSIVETYRAAAGRRLSDVQITDDKLHSHNSKTEMDEPKKLRLESEITELNHRLEMAEDVLRKEKEVELTMTTADAQMRERVNNLLGQIRDLSQSYSEKVTHLVEEELKRGETGVRSRVHQASEWTKQLRQAVLRAKSLMTEEDEAAFRAELYTQLINKPVEEEKEDALAEPPVSLAQVCPMLENMNTTLREQLEKIHRSLRRTFNPSELTFDPETAHPNLLLSEDLKTVTFSSVKQTYPSLPQRFTSFFQVLSSQSFSEGDHRWEAELDGSPWIIGMCYSKKLARHGVPSALESNPDSWCLMWFDNLLTAFERGRGVPLKKTKVSCRLEMNLSFRTHRLSFYNISTTSEKTHIYTFKVNLTEPVHFAYRMMSGHPKAILTMHS</sequence>
<dbReference type="PRINTS" id="PR01407">
    <property type="entry name" value="BUTYPHLNCDUF"/>
</dbReference>
<dbReference type="Gene3D" id="2.60.120.920">
    <property type="match status" value="1"/>
</dbReference>
<dbReference type="PROSITE" id="PS50188">
    <property type="entry name" value="B302_SPRY"/>
    <property type="match status" value="1"/>
</dbReference>
<dbReference type="AlphaFoldDB" id="A0A8C5GNU5"/>
<keyword evidence="2 4" id="KW-0863">Zinc-finger</keyword>
<keyword evidence="3" id="KW-0862">Zinc</keyword>
<organism evidence="8 9">
    <name type="scientific">Gouania willdenowi</name>
    <name type="common">Blunt-snouted clingfish</name>
    <name type="synonym">Lepadogaster willdenowi</name>
    <dbReference type="NCBI Taxonomy" id="441366"/>
    <lineage>
        <taxon>Eukaryota</taxon>
        <taxon>Metazoa</taxon>
        <taxon>Chordata</taxon>
        <taxon>Craniata</taxon>
        <taxon>Vertebrata</taxon>
        <taxon>Euteleostomi</taxon>
        <taxon>Actinopterygii</taxon>
        <taxon>Neopterygii</taxon>
        <taxon>Teleostei</taxon>
        <taxon>Neoteleostei</taxon>
        <taxon>Acanthomorphata</taxon>
        <taxon>Ovalentaria</taxon>
        <taxon>Blenniimorphae</taxon>
        <taxon>Blenniiformes</taxon>
        <taxon>Gobiesocoidei</taxon>
        <taxon>Gobiesocidae</taxon>
        <taxon>Gobiesocinae</taxon>
        <taxon>Gouania</taxon>
    </lineage>
</organism>
<evidence type="ECO:0000259" key="7">
    <source>
        <dbReference type="PROSITE" id="PS50188"/>
    </source>
</evidence>
<dbReference type="PROSITE" id="PS50089">
    <property type="entry name" value="ZF_RING_2"/>
    <property type="match status" value="1"/>
</dbReference>
<dbReference type="PROSITE" id="PS00518">
    <property type="entry name" value="ZF_RING_1"/>
    <property type="match status" value="1"/>
</dbReference>
<feature type="domain" description="RING-type" evidence="6">
    <location>
        <begin position="20"/>
        <end position="60"/>
    </location>
</feature>
<dbReference type="InterPro" id="IPR001870">
    <property type="entry name" value="B30.2/SPRY"/>
</dbReference>
<evidence type="ECO:0000256" key="5">
    <source>
        <dbReference type="SAM" id="Coils"/>
    </source>
</evidence>
<evidence type="ECO:0000256" key="3">
    <source>
        <dbReference type="ARBA" id="ARBA00022833"/>
    </source>
</evidence>
<dbReference type="SUPFAM" id="SSF57850">
    <property type="entry name" value="RING/U-box"/>
    <property type="match status" value="1"/>
</dbReference>
<evidence type="ECO:0000256" key="2">
    <source>
        <dbReference type="ARBA" id="ARBA00022771"/>
    </source>
</evidence>
<dbReference type="InterPro" id="IPR051051">
    <property type="entry name" value="E3_ubiq-ligase_TRIM/RNF"/>
</dbReference>
<reference evidence="8" key="1">
    <citation type="submission" date="2020-06" db="EMBL/GenBank/DDBJ databases">
        <authorList>
            <consortium name="Wellcome Sanger Institute Data Sharing"/>
        </authorList>
    </citation>
    <scope>NUCLEOTIDE SEQUENCE [LARGE SCALE GENOMIC DNA]</scope>
</reference>